<evidence type="ECO:0000313" key="3">
    <source>
        <dbReference type="Proteomes" id="UP000215335"/>
    </source>
</evidence>
<dbReference type="AlphaFoldDB" id="A0A232F804"/>
<organism evidence="2 3">
    <name type="scientific">Trichomalopsis sarcophagae</name>
    <dbReference type="NCBI Taxonomy" id="543379"/>
    <lineage>
        <taxon>Eukaryota</taxon>
        <taxon>Metazoa</taxon>
        <taxon>Ecdysozoa</taxon>
        <taxon>Arthropoda</taxon>
        <taxon>Hexapoda</taxon>
        <taxon>Insecta</taxon>
        <taxon>Pterygota</taxon>
        <taxon>Neoptera</taxon>
        <taxon>Endopterygota</taxon>
        <taxon>Hymenoptera</taxon>
        <taxon>Apocrita</taxon>
        <taxon>Proctotrupomorpha</taxon>
        <taxon>Chalcidoidea</taxon>
        <taxon>Pteromalidae</taxon>
        <taxon>Pteromalinae</taxon>
        <taxon>Trichomalopsis</taxon>
    </lineage>
</organism>
<reference evidence="2 3" key="1">
    <citation type="journal article" date="2017" name="Curr. Biol.">
        <title>The Evolution of Venom by Co-option of Single-Copy Genes.</title>
        <authorList>
            <person name="Martinson E.O."/>
            <person name="Mrinalini"/>
            <person name="Kelkar Y.D."/>
            <person name="Chang C.H."/>
            <person name="Werren J.H."/>
        </authorList>
    </citation>
    <scope>NUCLEOTIDE SEQUENCE [LARGE SCALE GENOMIC DNA]</scope>
    <source>
        <strain evidence="2 3">Alberta</strain>
        <tissue evidence="2">Whole body</tissue>
    </source>
</reference>
<dbReference type="EMBL" id="NNAY01000686">
    <property type="protein sequence ID" value="OXU26974.1"/>
    <property type="molecule type" value="Genomic_DNA"/>
</dbReference>
<accession>A0A232F804</accession>
<sequence>MHCLDHRILLVVLSCGFAVSQGAQGIRSFRKSWTFQEKEVILSRDFTASDVTTAGENRFLYALCEEAHWKPKKTCDVMVETYTAENLTYKSTCRLNLKTENESRMIGRNFLLTQLGGEQAIFMWIDREKVNWSKHEILLRGRLISWSNCSSSDFKLVIEEQNGLMDEIKFNNVVVYENSFDVFFYSRSQCGSGRCKASFDSRAQLVGRIE</sequence>
<comment type="caution">
    <text evidence="2">The sequence shown here is derived from an EMBL/GenBank/DDBJ whole genome shotgun (WGS) entry which is preliminary data.</text>
</comment>
<feature type="chain" id="PRO_5013212034" evidence="1">
    <location>
        <begin position="26"/>
        <end position="210"/>
    </location>
</feature>
<proteinExistence type="predicted"/>
<gene>
    <name evidence="2" type="ORF">TSAR_008795</name>
</gene>
<name>A0A232F804_9HYME</name>
<evidence type="ECO:0000256" key="1">
    <source>
        <dbReference type="SAM" id="SignalP"/>
    </source>
</evidence>
<keyword evidence="1" id="KW-0732">Signal</keyword>
<keyword evidence="3" id="KW-1185">Reference proteome</keyword>
<dbReference type="Proteomes" id="UP000215335">
    <property type="component" value="Unassembled WGS sequence"/>
</dbReference>
<feature type="signal peptide" evidence="1">
    <location>
        <begin position="1"/>
        <end position="25"/>
    </location>
</feature>
<evidence type="ECO:0000313" key="2">
    <source>
        <dbReference type="EMBL" id="OXU26974.1"/>
    </source>
</evidence>
<dbReference type="OrthoDB" id="10673950at2759"/>
<feature type="non-terminal residue" evidence="2">
    <location>
        <position position="210"/>
    </location>
</feature>
<protein>
    <submittedName>
        <fullName evidence="2">Uncharacterized protein</fullName>
    </submittedName>
</protein>